<organism evidence="1 2">
    <name type="scientific">Monilinia laxa</name>
    <name type="common">Brown rot fungus</name>
    <name type="synonym">Sclerotinia laxa</name>
    <dbReference type="NCBI Taxonomy" id="61186"/>
    <lineage>
        <taxon>Eukaryota</taxon>
        <taxon>Fungi</taxon>
        <taxon>Dikarya</taxon>
        <taxon>Ascomycota</taxon>
        <taxon>Pezizomycotina</taxon>
        <taxon>Leotiomycetes</taxon>
        <taxon>Helotiales</taxon>
        <taxon>Sclerotiniaceae</taxon>
        <taxon>Monilinia</taxon>
    </lineage>
</organism>
<name>A0A5N6JZN1_MONLA</name>
<sequence length="328" mass="36441">MNPPSKDSHTEEVIARLREYGLYREESAPNLIISGNLYPGSAEALKGWDVLSSYSTEIVLRHSEVISFTVRLIPDFSRPSSQKSIIKKFQKSLNHIGELPFAINQALNLDLDPKDALDKSPWKDALRIEIEGPSRLHLALLDIPSPAKGILNIKTGYEEGGAASIAETTSFTSGSNTPTHTTITEAFFSLPAPAPSSREAVPHAGKTFMIRDRNHGGVITLQEGILQVSPDVPRAGGCHWKCVERDGWFGFRNCVSGQFFGHDCQRKFHCRVSHHKSNEWFCTRAHPLGGHLLLMLHGDKFRQMKIGDDETELVETEGEGTAWDFIEV</sequence>
<dbReference type="AlphaFoldDB" id="A0A5N6JZN1"/>
<dbReference type="OrthoDB" id="5289641at2759"/>
<dbReference type="PANTHER" id="PTHR39697:SF2">
    <property type="entry name" value="CYANOVIRIN-N DOMAIN-CONTAINING PROTEIN"/>
    <property type="match status" value="1"/>
</dbReference>
<dbReference type="Proteomes" id="UP000326757">
    <property type="component" value="Unassembled WGS sequence"/>
</dbReference>
<proteinExistence type="predicted"/>
<reference evidence="1 2" key="1">
    <citation type="submission" date="2019-06" db="EMBL/GenBank/DDBJ databases">
        <title>Genome Sequence of the Brown Rot Fungal Pathogen Monilinia laxa.</title>
        <authorList>
            <person name="De Miccolis Angelini R.M."/>
            <person name="Landi L."/>
            <person name="Abate D."/>
            <person name="Pollastro S."/>
            <person name="Romanazzi G."/>
            <person name="Faretra F."/>
        </authorList>
    </citation>
    <scope>NUCLEOTIDE SEQUENCE [LARGE SCALE GENOMIC DNA]</scope>
    <source>
        <strain evidence="1 2">Mlax316</strain>
    </source>
</reference>
<comment type="caution">
    <text evidence="1">The sequence shown here is derived from an EMBL/GenBank/DDBJ whole genome shotgun (WGS) entry which is preliminary data.</text>
</comment>
<keyword evidence="2" id="KW-1185">Reference proteome</keyword>
<gene>
    <name evidence="1" type="ORF">EYC80_006944</name>
</gene>
<evidence type="ECO:0000313" key="1">
    <source>
        <dbReference type="EMBL" id="KAB8294995.1"/>
    </source>
</evidence>
<dbReference type="PANTHER" id="PTHR39697">
    <property type="entry name" value="RICIN B LECTIN DOMAIN-CONTAINING PROTEIN-RELATED"/>
    <property type="match status" value="1"/>
</dbReference>
<dbReference type="EMBL" id="VIGI01000010">
    <property type="protein sequence ID" value="KAB8294995.1"/>
    <property type="molecule type" value="Genomic_DNA"/>
</dbReference>
<accession>A0A5N6JZN1</accession>
<evidence type="ECO:0000313" key="2">
    <source>
        <dbReference type="Proteomes" id="UP000326757"/>
    </source>
</evidence>
<protein>
    <submittedName>
        <fullName evidence="1">Uncharacterized protein</fullName>
    </submittedName>
</protein>